<sequence length="879" mass="99872">MKRIDIILKEMRHYSKQRPVDTQTLASKLGFSRANVSHDLNELVKQNVIHKTSNRPVLFYPVKTSHKMTQLEQFKLTNPSLNDCIDKAIAAVLYPPKRMPILLTGETGVGKSMFSQLIYDFSVEQGIIASEANLTVFNCADYAENPQLILSHIFGVTKGAYTNALSDKPGLIESTNHGILFLDEIHRLPPEGQEMLFTFMDNGTFRRLGESAKERQADVQIICATTEKIDSHLLDTFLRRIPMKIQLPNLKERGFKEKLTLIYFFLNQEAEKLKEPLHITNNSIRALLGYPCQHNIGQLKSDIQLLAARAYATKTVSHKDQLAITSYDLPTYIKNGLYDSEDKQQIWEFMPGTNTRFITFTPGIPNNYDVVFQEQSIYEVVQQKLSDIEKLGIDSETANHVIYSTVDHYVAQIKSQSQQLKGPPVREEMLQTTLKVIELASQMLNYHYPETLYSILGQHLYTTVNKIKSGDKLLNPALSTIKQEHKQVYKVALSIKPLIENSFQVILPEEEVGFLTLFLLPEQKSPLTSHPVQILIVTHGNSTASSMASFVNDLLGYQNVIGFDMPLSVNASDVLENIKDYLTKEQNQGDWLLMVDMGSLTNFSQELMTILQGNMEIFSLVSTLHVLEASQKASLGYSLTEIIYSLRNITQPAVNSDQPLPAIAETVTKLYIIAYCTTGEGSAKLIKELLKDKLNLYNGQCEIIFLQLTDQLELMTNIQQIQEKGKIIFCAGAFTIPELDIPYLSLNQLLNDHSLTQIQQVIDYEYSLQNLITYYGPMIEHLPGGDLISTLDTWLKTLRTDIDIDISPEIQIGLISHLASTIDHHAQQKDQRPSDKERFDAIDFRLADHIRMIEQIYHMTFSEKDVRNITKYLYKQSFL</sequence>
<dbReference type="Gene3D" id="1.10.1790.10">
    <property type="entry name" value="PRD domain"/>
    <property type="match status" value="1"/>
</dbReference>
<dbReference type="GO" id="GO:0016301">
    <property type="term" value="F:kinase activity"/>
    <property type="evidence" value="ECO:0007669"/>
    <property type="project" value="UniProtKB-KW"/>
</dbReference>
<dbReference type="PANTHER" id="PTHR32071">
    <property type="entry name" value="TRANSCRIPTIONAL REGULATORY PROTEIN"/>
    <property type="match status" value="1"/>
</dbReference>
<evidence type="ECO:0000256" key="2">
    <source>
        <dbReference type="ARBA" id="ARBA00022679"/>
    </source>
</evidence>
<dbReference type="PROSITE" id="PS51372">
    <property type="entry name" value="PRD_2"/>
    <property type="match status" value="1"/>
</dbReference>
<dbReference type="GO" id="GO:0003677">
    <property type="term" value="F:DNA binding"/>
    <property type="evidence" value="ECO:0007669"/>
    <property type="project" value="UniProtKB-KW"/>
</dbReference>
<feature type="domain" description="Sigma-54 factor interaction" evidence="7">
    <location>
        <begin position="87"/>
        <end position="308"/>
    </location>
</feature>
<dbReference type="SUPFAM" id="SSF53062">
    <property type="entry name" value="PTS system fructose IIA component-like"/>
    <property type="match status" value="1"/>
</dbReference>
<evidence type="ECO:0000259" key="7">
    <source>
        <dbReference type="PROSITE" id="PS50045"/>
    </source>
</evidence>
<proteinExistence type="predicted"/>
<dbReference type="SMART" id="SM00382">
    <property type="entry name" value="AAA"/>
    <property type="match status" value="1"/>
</dbReference>
<reference evidence="10" key="1">
    <citation type="submission" date="2020-12" db="EMBL/GenBank/DDBJ databases">
        <title>Vagococcus allomyrinae sp. nov. and Enterococcus lavae sp. nov., isolated from the larvae of Allomyrina dichotoma.</title>
        <authorList>
            <person name="Lee S.D."/>
        </authorList>
    </citation>
    <scope>NUCLEOTIDE SEQUENCE</scope>
    <source>
        <strain evidence="10">BWB3-3</strain>
    </source>
</reference>
<evidence type="ECO:0000256" key="1">
    <source>
        <dbReference type="ARBA" id="ARBA00020887"/>
    </source>
</evidence>
<feature type="domain" description="PTS EIIA type-4" evidence="8">
    <location>
        <begin position="531"/>
        <end position="654"/>
    </location>
</feature>
<dbReference type="InterPro" id="IPR036662">
    <property type="entry name" value="PTS_EIIA_man-typ_sf"/>
</dbReference>
<dbReference type="InterPro" id="IPR036634">
    <property type="entry name" value="PRD_sf"/>
</dbReference>
<dbReference type="GO" id="GO:0016020">
    <property type="term" value="C:membrane"/>
    <property type="evidence" value="ECO:0007669"/>
    <property type="project" value="InterPro"/>
</dbReference>
<gene>
    <name evidence="10" type="ORF">I6N95_26020</name>
</gene>
<evidence type="ECO:0000259" key="8">
    <source>
        <dbReference type="PROSITE" id="PS51096"/>
    </source>
</evidence>
<dbReference type="PROSITE" id="PS51096">
    <property type="entry name" value="PTS_EIIA_TYPE_4"/>
    <property type="match status" value="1"/>
</dbReference>
<dbReference type="SUPFAM" id="SSF63520">
    <property type="entry name" value="PTS-regulatory domain, PRD"/>
    <property type="match status" value="1"/>
</dbReference>
<dbReference type="InterPro" id="IPR033887">
    <property type="entry name" value="PTS_IIA_man"/>
</dbReference>
<evidence type="ECO:0000259" key="9">
    <source>
        <dbReference type="PROSITE" id="PS51372"/>
    </source>
</evidence>
<dbReference type="CDD" id="cd00006">
    <property type="entry name" value="PTS_IIA_man"/>
    <property type="match status" value="1"/>
</dbReference>
<dbReference type="SUPFAM" id="SSF46785">
    <property type="entry name" value="Winged helix' DNA-binding domain"/>
    <property type="match status" value="1"/>
</dbReference>
<keyword evidence="4" id="KW-0418">Kinase</keyword>
<evidence type="ECO:0000256" key="4">
    <source>
        <dbReference type="ARBA" id="ARBA00022777"/>
    </source>
</evidence>
<dbReference type="InterPro" id="IPR003593">
    <property type="entry name" value="AAA+_ATPase"/>
</dbReference>
<dbReference type="InterPro" id="IPR011608">
    <property type="entry name" value="PRD"/>
</dbReference>
<dbReference type="GO" id="GO:0009401">
    <property type="term" value="P:phosphoenolpyruvate-dependent sugar phosphotransferase system"/>
    <property type="evidence" value="ECO:0007669"/>
    <property type="project" value="InterPro"/>
</dbReference>
<protein>
    <recommendedName>
        <fullName evidence="1">DNA translocase FtsK</fullName>
    </recommendedName>
</protein>
<keyword evidence="3" id="KW-0547">Nucleotide-binding</keyword>
<dbReference type="Pfam" id="PF00158">
    <property type="entry name" value="Sigma54_activat"/>
    <property type="match status" value="1"/>
</dbReference>
<evidence type="ECO:0000313" key="11">
    <source>
        <dbReference type="Proteomes" id="UP000674938"/>
    </source>
</evidence>
<dbReference type="PANTHER" id="PTHR32071:SF38">
    <property type="entry name" value="PSP OPERON TRANSCRIPTIONAL ACTIVATOR"/>
    <property type="match status" value="1"/>
</dbReference>
<dbReference type="InterPro" id="IPR004701">
    <property type="entry name" value="PTS_EIIA_man-typ"/>
</dbReference>
<keyword evidence="2" id="KW-0808">Transferase</keyword>
<dbReference type="GO" id="GO:0005524">
    <property type="term" value="F:ATP binding"/>
    <property type="evidence" value="ECO:0007669"/>
    <property type="project" value="UniProtKB-KW"/>
</dbReference>
<dbReference type="InterPro" id="IPR036390">
    <property type="entry name" value="WH_DNA-bd_sf"/>
</dbReference>
<evidence type="ECO:0000256" key="5">
    <source>
        <dbReference type="ARBA" id="ARBA00022840"/>
    </source>
</evidence>
<keyword evidence="5" id="KW-0067">ATP-binding</keyword>
<dbReference type="Gene3D" id="1.10.10.10">
    <property type="entry name" value="Winged helix-like DNA-binding domain superfamily/Winged helix DNA-binding domain"/>
    <property type="match status" value="1"/>
</dbReference>
<organism evidence="10 11">
    <name type="scientific">Vagococcus allomyrinae</name>
    <dbReference type="NCBI Taxonomy" id="2794353"/>
    <lineage>
        <taxon>Bacteria</taxon>
        <taxon>Bacillati</taxon>
        <taxon>Bacillota</taxon>
        <taxon>Bacilli</taxon>
        <taxon>Lactobacillales</taxon>
        <taxon>Enterococcaceae</taxon>
        <taxon>Vagococcus</taxon>
    </lineage>
</organism>
<feature type="domain" description="PRD" evidence="9">
    <location>
        <begin position="424"/>
        <end position="529"/>
    </location>
</feature>
<dbReference type="InterPro" id="IPR027417">
    <property type="entry name" value="P-loop_NTPase"/>
</dbReference>
<dbReference type="AlphaFoldDB" id="A0A940PGJ4"/>
<dbReference type="Gene3D" id="3.40.50.510">
    <property type="entry name" value="Phosphotransferase system, mannose-type IIA component"/>
    <property type="match status" value="1"/>
</dbReference>
<dbReference type="EMBL" id="JAEEGA010000028">
    <property type="protein sequence ID" value="MBP1044470.1"/>
    <property type="molecule type" value="Genomic_DNA"/>
</dbReference>
<dbReference type="PROSITE" id="PS50045">
    <property type="entry name" value="SIGMA54_INTERACT_4"/>
    <property type="match status" value="1"/>
</dbReference>
<dbReference type="PROSITE" id="PS00675">
    <property type="entry name" value="SIGMA54_INTERACT_1"/>
    <property type="match status" value="1"/>
</dbReference>
<dbReference type="CDD" id="cd00009">
    <property type="entry name" value="AAA"/>
    <property type="match status" value="1"/>
</dbReference>
<evidence type="ECO:0000256" key="6">
    <source>
        <dbReference type="ARBA" id="ARBA00023125"/>
    </source>
</evidence>
<dbReference type="InterPro" id="IPR036388">
    <property type="entry name" value="WH-like_DNA-bd_sf"/>
</dbReference>
<dbReference type="Gene3D" id="3.40.50.300">
    <property type="entry name" value="P-loop containing nucleotide triphosphate hydrolases"/>
    <property type="match status" value="1"/>
</dbReference>
<comment type="caution">
    <text evidence="10">The sequence shown here is derived from an EMBL/GenBank/DDBJ whole genome shotgun (WGS) entry which is preliminary data.</text>
</comment>
<dbReference type="SUPFAM" id="SSF52540">
    <property type="entry name" value="P-loop containing nucleoside triphosphate hydrolases"/>
    <property type="match status" value="1"/>
</dbReference>
<dbReference type="Proteomes" id="UP000674938">
    <property type="component" value="Unassembled WGS sequence"/>
</dbReference>
<name>A0A940PGJ4_9ENTE</name>
<evidence type="ECO:0000256" key="3">
    <source>
        <dbReference type="ARBA" id="ARBA00022741"/>
    </source>
</evidence>
<evidence type="ECO:0000313" key="10">
    <source>
        <dbReference type="EMBL" id="MBP1044470.1"/>
    </source>
</evidence>
<dbReference type="Pfam" id="PF03610">
    <property type="entry name" value="EIIA-man"/>
    <property type="match status" value="1"/>
</dbReference>
<dbReference type="GO" id="GO:0006355">
    <property type="term" value="P:regulation of DNA-templated transcription"/>
    <property type="evidence" value="ECO:0007669"/>
    <property type="project" value="InterPro"/>
</dbReference>
<keyword evidence="11" id="KW-1185">Reference proteome</keyword>
<dbReference type="InterPro" id="IPR002078">
    <property type="entry name" value="Sigma_54_int"/>
</dbReference>
<dbReference type="Pfam" id="PF00874">
    <property type="entry name" value="PRD"/>
    <property type="match status" value="1"/>
</dbReference>
<dbReference type="RefSeq" id="WP_209532961.1">
    <property type="nucleotide sequence ID" value="NZ_JAEEGA010000028.1"/>
</dbReference>
<accession>A0A940PGJ4</accession>
<dbReference type="InterPro" id="IPR025662">
    <property type="entry name" value="Sigma_54_int_dom_ATP-bd_1"/>
</dbReference>
<keyword evidence="6" id="KW-0238">DNA-binding</keyword>